<dbReference type="Proteomes" id="UP000001396">
    <property type="component" value="Unassembled WGS sequence"/>
</dbReference>
<name>D3B4R8_HETP5</name>
<evidence type="ECO:0000256" key="7">
    <source>
        <dbReference type="ARBA" id="ARBA00023128"/>
    </source>
</evidence>
<keyword evidence="7" id="KW-0496">Mitochondrion</keyword>
<evidence type="ECO:0000313" key="10">
    <source>
        <dbReference type="EMBL" id="EFA84316.1"/>
    </source>
</evidence>
<dbReference type="PANTHER" id="PTHR31586">
    <property type="entry name" value="CYTOCHROME C OXIDASE PROTEIN 20"/>
    <property type="match status" value="1"/>
</dbReference>
<evidence type="ECO:0000256" key="4">
    <source>
        <dbReference type="ARBA" id="ARBA00022692"/>
    </source>
</evidence>
<dbReference type="AlphaFoldDB" id="D3B4R8"/>
<dbReference type="OMA" id="WPICNYN"/>
<dbReference type="GO" id="GO:0005743">
    <property type="term" value="C:mitochondrial inner membrane"/>
    <property type="evidence" value="ECO:0007669"/>
    <property type="project" value="UniProtKB-SubCell"/>
</dbReference>
<evidence type="ECO:0000313" key="11">
    <source>
        <dbReference type="Proteomes" id="UP000001396"/>
    </source>
</evidence>
<feature type="transmembrane region" description="Helical" evidence="9">
    <location>
        <begin position="51"/>
        <end position="69"/>
    </location>
</feature>
<comment type="subcellular location">
    <subcellularLocation>
        <location evidence="1">Mitochondrion inner membrane</location>
    </subcellularLocation>
</comment>
<dbReference type="FunCoup" id="D3B4R8">
    <property type="interactions" value="3"/>
</dbReference>
<keyword evidence="8 9" id="KW-0472">Membrane</keyword>
<evidence type="ECO:0000256" key="5">
    <source>
        <dbReference type="ARBA" id="ARBA00022792"/>
    </source>
</evidence>
<dbReference type="RefSeq" id="XP_020436431.1">
    <property type="nucleotide sequence ID" value="XM_020574359.1"/>
</dbReference>
<dbReference type="GO" id="GO:0033617">
    <property type="term" value="P:mitochondrial respiratory chain complex IV assembly"/>
    <property type="evidence" value="ECO:0007669"/>
    <property type="project" value="InterPro"/>
</dbReference>
<evidence type="ECO:0000256" key="1">
    <source>
        <dbReference type="ARBA" id="ARBA00004273"/>
    </source>
</evidence>
<dbReference type="GeneID" id="31358915"/>
<feature type="transmembrane region" description="Helical" evidence="9">
    <location>
        <begin position="76"/>
        <end position="94"/>
    </location>
</feature>
<gene>
    <name evidence="10" type="ORF">PPL_03394</name>
</gene>
<comment type="caution">
    <text evidence="10">The sequence shown here is derived from an EMBL/GenBank/DDBJ whole genome shotgun (WGS) entry which is preliminary data.</text>
</comment>
<evidence type="ECO:0000256" key="2">
    <source>
        <dbReference type="ARBA" id="ARBA00009575"/>
    </source>
</evidence>
<evidence type="ECO:0000256" key="8">
    <source>
        <dbReference type="ARBA" id="ARBA00023136"/>
    </source>
</evidence>
<proteinExistence type="inferred from homology"/>
<dbReference type="InterPro" id="IPR022533">
    <property type="entry name" value="Cox20"/>
</dbReference>
<evidence type="ECO:0000256" key="3">
    <source>
        <dbReference type="ARBA" id="ARBA00017689"/>
    </source>
</evidence>
<organism evidence="10 11">
    <name type="scientific">Heterostelium pallidum (strain ATCC 26659 / Pp 5 / PN500)</name>
    <name type="common">Cellular slime mold</name>
    <name type="synonym">Polysphondylium pallidum</name>
    <dbReference type="NCBI Taxonomy" id="670386"/>
    <lineage>
        <taxon>Eukaryota</taxon>
        <taxon>Amoebozoa</taxon>
        <taxon>Evosea</taxon>
        <taxon>Eumycetozoa</taxon>
        <taxon>Dictyostelia</taxon>
        <taxon>Acytosteliales</taxon>
        <taxon>Acytosteliaceae</taxon>
        <taxon>Heterostelium</taxon>
    </lineage>
</organism>
<dbReference type="PANTHER" id="PTHR31586:SF1">
    <property type="entry name" value="CYTOCHROME C OXIDASE ASSEMBLY PROTEIN COX20, MITOCHONDRIAL"/>
    <property type="match status" value="1"/>
</dbReference>
<dbReference type="Pfam" id="PF12597">
    <property type="entry name" value="Cox20"/>
    <property type="match status" value="1"/>
</dbReference>
<keyword evidence="5" id="KW-0999">Mitochondrion inner membrane</keyword>
<comment type="similarity">
    <text evidence="2">Belongs to the COX20 family.</text>
</comment>
<reference evidence="10 11" key="1">
    <citation type="journal article" date="2011" name="Genome Res.">
        <title>Phylogeny-wide analysis of social amoeba genomes highlights ancient origins for complex intercellular communication.</title>
        <authorList>
            <person name="Heidel A.J."/>
            <person name="Lawal H.M."/>
            <person name="Felder M."/>
            <person name="Schilde C."/>
            <person name="Helps N.R."/>
            <person name="Tunggal B."/>
            <person name="Rivero F."/>
            <person name="John U."/>
            <person name="Schleicher M."/>
            <person name="Eichinger L."/>
            <person name="Platzer M."/>
            <person name="Noegel A.A."/>
            <person name="Schaap P."/>
            <person name="Gloeckner G."/>
        </authorList>
    </citation>
    <scope>NUCLEOTIDE SEQUENCE [LARGE SCALE GENOMIC DNA]</scope>
    <source>
        <strain evidence="11">ATCC 26659 / Pp 5 / PN500</strain>
    </source>
</reference>
<dbReference type="EMBL" id="ADBJ01000010">
    <property type="protein sequence ID" value="EFA84316.1"/>
    <property type="molecule type" value="Genomic_DNA"/>
</dbReference>
<dbReference type="InParanoid" id="D3B4R8"/>
<protein>
    <recommendedName>
        <fullName evidence="3">Cytochrome c oxidase assembly protein COX20, mitochondrial</fullName>
    </recommendedName>
</protein>
<sequence>MSNSNEKPKGLANTSITENENINLYPIDTKEPTTFWERYNPSKIPCFKDSLIYGIGSGVGVTFFTNIFTSKTPMKAADFGVLTFLLVAGAYWPICNYNKQVQDRKIKMVMDAQIAEMNRKSQENKDQTKQ</sequence>
<evidence type="ECO:0000256" key="6">
    <source>
        <dbReference type="ARBA" id="ARBA00022989"/>
    </source>
</evidence>
<evidence type="ECO:0000256" key="9">
    <source>
        <dbReference type="SAM" id="Phobius"/>
    </source>
</evidence>
<keyword evidence="4 9" id="KW-0812">Transmembrane</keyword>
<keyword evidence="6 9" id="KW-1133">Transmembrane helix</keyword>
<accession>D3B4R8</accession>
<keyword evidence="11" id="KW-1185">Reference proteome</keyword>